<dbReference type="Gene3D" id="1.10.287.130">
    <property type="match status" value="1"/>
</dbReference>
<keyword evidence="11 14" id="KW-1133">Transmembrane helix</keyword>
<dbReference type="SUPFAM" id="SSF55874">
    <property type="entry name" value="ATPase domain of HSP90 chaperone/DNA topoisomerase II/histidine kinase"/>
    <property type="match status" value="1"/>
</dbReference>
<dbReference type="FunFam" id="3.30.565.10:FF:000006">
    <property type="entry name" value="Sensor histidine kinase WalK"/>
    <property type="match status" value="1"/>
</dbReference>
<dbReference type="PROSITE" id="PS50109">
    <property type="entry name" value="HIS_KIN"/>
    <property type="match status" value="1"/>
</dbReference>
<dbReference type="InterPro" id="IPR003594">
    <property type="entry name" value="HATPase_dom"/>
</dbReference>
<accession>A0A1G2SFD4</accession>
<dbReference type="SUPFAM" id="SSF47384">
    <property type="entry name" value="Homodimeric domain of signal transducing histidine kinase"/>
    <property type="match status" value="1"/>
</dbReference>
<organism evidence="17 18">
    <name type="scientific">Candidatus Yonathbacteria bacterium RIFCSPLOWO2_01_FULL_43_27</name>
    <dbReference type="NCBI Taxonomy" id="1802726"/>
    <lineage>
        <taxon>Bacteria</taxon>
        <taxon>Candidatus Yonathiibacteriota</taxon>
    </lineage>
</organism>
<evidence type="ECO:0000313" key="17">
    <source>
        <dbReference type="EMBL" id="OHA83151.1"/>
    </source>
</evidence>
<dbReference type="SMART" id="SM00388">
    <property type="entry name" value="HisKA"/>
    <property type="match status" value="1"/>
</dbReference>
<evidence type="ECO:0000256" key="10">
    <source>
        <dbReference type="ARBA" id="ARBA00022840"/>
    </source>
</evidence>
<evidence type="ECO:0000256" key="4">
    <source>
        <dbReference type="ARBA" id="ARBA00022475"/>
    </source>
</evidence>
<comment type="catalytic activity">
    <reaction evidence="1">
        <text>ATP + protein L-histidine = ADP + protein N-phospho-L-histidine.</text>
        <dbReference type="EC" id="2.7.13.3"/>
    </reaction>
</comment>
<sequence length="630" mass="70667">MKLGTKINLVLVVVTTIVLTVAFWIVVNIEGSNIEKQVRNDSSTIGEILLENITRMFSQMRTQEEHLQSVVDKLSVIEGVKYVDVMDMSGVYIAATNHNLVGTKADTNDSEILEKIKVEKKPISTRKDEGGHYELERRIPIYQGDSGETENMINMIEVEVATRSKGSTDVLDAQKLLQVISVSIEQNARSIFATRKEDLDAIQEITDDVTRFDFFHDFIVFDTKLNIIANTGGEKDEFADDESKYQRMREDVIAGNIEYAEDIRIHEEGMEVIFRMEPIKLQVEGKSKIIGLLEIHTLTSSYEERISALELRMVGIGVIFVAILVITLAIFLRKEIIGPIMLYSKVAQKVADGDLNQVIEYSSDDEIGKFGDVFNSMVANLREFDRLKSDFISVAAHQLRTPLSGVKWVLKLLLDGDLGAISTEQKEMLKRGFDTNEKMIQLVNDLLNVSRIENGKFGYAFEKNDFSKLLKTLVENSELAARARGIEILVEDRAQVGEFMFDDEKLLIAFQNIVDNAVKYTLPGGRVFISVEKQGDYVQVKIKDTGVGIPKSELHKLFSKFFRATNVIHLQTDGSGLGLFIVKSIILRHGGQVWVDSVEGKGTTFTVIVPIVNNLVPTEVSIQGSETPKK</sequence>
<dbReference type="PANTHER" id="PTHR45528">
    <property type="entry name" value="SENSOR HISTIDINE KINASE CPXA"/>
    <property type="match status" value="1"/>
</dbReference>
<evidence type="ECO:0000256" key="3">
    <source>
        <dbReference type="ARBA" id="ARBA00012438"/>
    </source>
</evidence>
<dbReference type="InterPro" id="IPR004358">
    <property type="entry name" value="Sig_transdc_His_kin-like_C"/>
</dbReference>
<dbReference type="Gene3D" id="3.30.450.20">
    <property type="entry name" value="PAS domain"/>
    <property type="match status" value="1"/>
</dbReference>
<feature type="domain" description="HAMP" evidence="16">
    <location>
        <begin position="334"/>
        <end position="386"/>
    </location>
</feature>
<dbReference type="SMART" id="SM00387">
    <property type="entry name" value="HATPase_c"/>
    <property type="match status" value="1"/>
</dbReference>
<dbReference type="InterPro" id="IPR003661">
    <property type="entry name" value="HisK_dim/P_dom"/>
</dbReference>
<dbReference type="InterPro" id="IPR036097">
    <property type="entry name" value="HisK_dim/P_sf"/>
</dbReference>
<dbReference type="GO" id="GO:0005524">
    <property type="term" value="F:ATP binding"/>
    <property type="evidence" value="ECO:0007669"/>
    <property type="project" value="UniProtKB-KW"/>
</dbReference>
<dbReference type="PANTHER" id="PTHR45528:SF1">
    <property type="entry name" value="SENSOR HISTIDINE KINASE CPXA"/>
    <property type="match status" value="1"/>
</dbReference>
<comment type="subcellular location">
    <subcellularLocation>
        <location evidence="2">Cell membrane</location>
        <topology evidence="2">Multi-pass membrane protein</topology>
    </subcellularLocation>
</comment>
<dbReference type="Pfam" id="PF02518">
    <property type="entry name" value="HATPase_c"/>
    <property type="match status" value="1"/>
</dbReference>
<feature type="transmembrane region" description="Helical" evidence="14">
    <location>
        <begin position="311"/>
        <end position="332"/>
    </location>
</feature>
<dbReference type="PRINTS" id="PR00344">
    <property type="entry name" value="BCTRLSENSOR"/>
</dbReference>
<evidence type="ECO:0000256" key="8">
    <source>
        <dbReference type="ARBA" id="ARBA00022741"/>
    </source>
</evidence>
<evidence type="ECO:0000256" key="12">
    <source>
        <dbReference type="ARBA" id="ARBA00023012"/>
    </source>
</evidence>
<dbReference type="SUPFAM" id="SSF103190">
    <property type="entry name" value="Sensory domain-like"/>
    <property type="match status" value="1"/>
</dbReference>
<evidence type="ECO:0000259" key="16">
    <source>
        <dbReference type="PROSITE" id="PS50885"/>
    </source>
</evidence>
<dbReference type="Gene3D" id="3.30.565.10">
    <property type="entry name" value="Histidine kinase-like ATPase, C-terminal domain"/>
    <property type="match status" value="1"/>
</dbReference>
<dbReference type="EMBL" id="MHUV01000001">
    <property type="protein sequence ID" value="OHA83151.1"/>
    <property type="molecule type" value="Genomic_DNA"/>
</dbReference>
<dbReference type="CDD" id="cd06225">
    <property type="entry name" value="HAMP"/>
    <property type="match status" value="1"/>
</dbReference>
<evidence type="ECO:0000256" key="5">
    <source>
        <dbReference type="ARBA" id="ARBA00022553"/>
    </source>
</evidence>
<dbReference type="GO" id="GO:0005886">
    <property type="term" value="C:plasma membrane"/>
    <property type="evidence" value="ECO:0007669"/>
    <property type="project" value="UniProtKB-SubCell"/>
</dbReference>
<evidence type="ECO:0000256" key="1">
    <source>
        <dbReference type="ARBA" id="ARBA00000085"/>
    </source>
</evidence>
<name>A0A1G2SFD4_9BACT</name>
<evidence type="ECO:0000256" key="14">
    <source>
        <dbReference type="SAM" id="Phobius"/>
    </source>
</evidence>
<dbReference type="Pfam" id="PF00672">
    <property type="entry name" value="HAMP"/>
    <property type="match status" value="1"/>
</dbReference>
<keyword evidence="7 14" id="KW-0812">Transmembrane</keyword>
<dbReference type="PROSITE" id="PS50885">
    <property type="entry name" value="HAMP"/>
    <property type="match status" value="1"/>
</dbReference>
<evidence type="ECO:0000256" key="6">
    <source>
        <dbReference type="ARBA" id="ARBA00022679"/>
    </source>
</evidence>
<feature type="transmembrane region" description="Helical" evidence="14">
    <location>
        <begin position="7"/>
        <end position="27"/>
    </location>
</feature>
<dbReference type="EC" id="2.7.13.3" evidence="3"/>
<dbReference type="InterPro" id="IPR050398">
    <property type="entry name" value="HssS/ArlS-like"/>
</dbReference>
<evidence type="ECO:0000256" key="11">
    <source>
        <dbReference type="ARBA" id="ARBA00022989"/>
    </source>
</evidence>
<dbReference type="Pfam" id="PF00512">
    <property type="entry name" value="HisKA"/>
    <property type="match status" value="1"/>
</dbReference>
<keyword evidence="4" id="KW-1003">Cell membrane</keyword>
<dbReference type="CDD" id="cd00075">
    <property type="entry name" value="HATPase"/>
    <property type="match status" value="1"/>
</dbReference>
<gene>
    <name evidence="17" type="ORF">A3B07_00050</name>
</gene>
<dbReference type="InterPro" id="IPR003660">
    <property type="entry name" value="HAMP_dom"/>
</dbReference>
<dbReference type="Gene3D" id="6.10.340.10">
    <property type="match status" value="1"/>
</dbReference>
<keyword evidence="12" id="KW-0902">Two-component regulatory system</keyword>
<reference evidence="17 18" key="1">
    <citation type="journal article" date="2016" name="Nat. Commun.">
        <title>Thousands of microbial genomes shed light on interconnected biogeochemical processes in an aquifer system.</title>
        <authorList>
            <person name="Anantharaman K."/>
            <person name="Brown C.T."/>
            <person name="Hug L.A."/>
            <person name="Sharon I."/>
            <person name="Castelle C.J."/>
            <person name="Probst A.J."/>
            <person name="Thomas B.C."/>
            <person name="Singh A."/>
            <person name="Wilkins M.J."/>
            <person name="Karaoz U."/>
            <person name="Brodie E.L."/>
            <person name="Williams K.H."/>
            <person name="Hubbard S.S."/>
            <person name="Banfield J.F."/>
        </authorList>
    </citation>
    <scope>NUCLEOTIDE SEQUENCE [LARGE SCALE GENOMIC DNA]</scope>
</reference>
<proteinExistence type="predicted"/>
<keyword evidence="9" id="KW-0418">Kinase</keyword>
<dbReference type="InterPro" id="IPR036890">
    <property type="entry name" value="HATPase_C_sf"/>
</dbReference>
<dbReference type="InterPro" id="IPR005467">
    <property type="entry name" value="His_kinase_dom"/>
</dbReference>
<evidence type="ECO:0000313" key="18">
    <source>
        <dbReference type="Proteomes" id="UP000178817"/>
    </source>
</evidence>
<protein>
    <recommendedName>
        <fullName evidence="3">histidine kinase</fullName>
        <ecNumber evidence="3">2.7.13.3</ecNumber>
    </recommendedName>
</protein>
<evidence type="ECO:0000256" key="13">
    <source>
        <dbReference type="ARBA" id="ARBA00023136"/>
    </source>
</evidence>
<dbReference type="AlphaFoldDB" id="A0A1G2SFD4"/>
<dbReference type="SUPFAM" id="SSF158472">
    <property type="entry name" value="HAMP domain-like"/>
    <property type="match status" value="1"/>
</dbReference>
<dbReference type="STRING" id="1802726.A3B07_00050"/>
<keyword evidence="5" id="KW-0597">Phosphoprotein</keyword>
<evidence type="ECO:0000256" key="7">
    <source>
        <dbReference type="ARBA" id="ARBA00022692"/>
    </source>
</evidence>
<dbReference type="Proteomes" id="UP000178817">
    <property type="component" value="Unassembled WGS sequence"/>
</dbReference>
<dbReference type="CDD" id="cd00082">
    <property type="entry name" value="HisKA"/>
    <property type="match status" value="1"/>
</dbReference>
<evidence type="ECO:0000256" key="9">
    <source>
        <dbReference type="ARBA" id="ARBA00022777"/>
    </source>
</evidence>
<feature type="domain" description="Histidine kinase" evidence="15">
    <location>
        <begin position="394"/>
        <end position="613"/>
    </location>
</feature>
<dbReference type="GO" id="GO:0000155">
    <property type="term" value="F:phosphorelay sensor kinase activity"/>
    <property type="evidence" value="ECO:0007669"/>
    <property type="project" value="InterPro"/>
</dbReference>
<dbReference type="InterPro" id="IPR029151">
    <property type="entry name" value="Sensor-like_sf"/>
</dbReference>
<comment type="caution">
    <text evidence="17">The sequence shown here is derived from an EMBL/GenBank/DDBJ whole genome shotgun (WGS) entry which is preliminary data.</text>
</comment>
<keyword evidence="10" id="KW-0067">ATP-binding</keyword>
<keyword evidence="6" id="KW-0808">Transferase</keyword>
<evidence type="ECO:0000259" key="15">
    <source>
        <dbReference type="PROSITE" id="PS50109"/>
    </source>
</evidence>
<keyword evidence="8" id="KW-0547">Nucleotide-binding</keyword>
<dbReference type="SMART" id="SM00304">
    <property type="entry name" value="HAMP"/>
    <property type="match status" value="1"/>
</dbReference>
<keyword evidence="13 14" id="KW-0472">Membrane</keyword>
<evidence type="ECO:0000256" key="2">
    <source>
        <dbReference type="ARBA" id="ARBA00004651"/>
    </source>
</evidence>